<keyword evidence="3 5" id="KW-0863">Zinc-finger</keyword>
<dbReference type="GO" id="GO:0003824">
    <property type="term" value="F:catalytic activity"/>
    <property type="evidence" value="ECO:0007669"/>
    <property type="project" value="InterPro"/>
</dbReference>
<comment type="caution">
    <text evidence="9">The sequence shown here is derived from an EMBL/GenBank/DDBJ whole genome shotgun (WGS) entry which is preliminary data.</text>
</comment>
<evidence type="ECO:0000256" key="1">
    <source>
        <dbReference type="ARBA" id="ARBA00005889"/>
    </source>
</evidence>
<dbReference type="SMART" id="SM00575">
    <property type="entry name" value="ZnF_PMZ"/>
    <property type="match status" value="1"/>
</dbReference>
<dbReference type="GO" id="GO:0032787">
    <property type="term" value="P:monocarboxylic acid metabolic process"/>
    <property type="evidence" value="ECO:0007669"/>
    <property type="project" value="UniProtKB-ARBA"/>
</dbReference>
<evidence type="ECO:0000256" key="5">
    <source>
        <dbReference type="PROSITE-ProRule" id="PRU00325"/>
    </source>
</evidence>
<dbReference type="Pfam" id="PF03476">
    <property type="entry name" value="MOSC_N"/>
    <property type="match status" value="1"/>
</dbReference>
<keyword evidence="2" id="KW-0479">Metal-binding</keyword>
<evidence type="ECO:0000256" key="2">
    <source>
        <dbReference type="ARBA" id="ARBA00022723"/>
    </source>
</evidence>
<evidence type="ECO:0000256" key="4">
    <source>
        <dbReference type="ARBA" id="ARBA00022833"/>
    </source>
</evidence>
<accession>A0A5A7UFX0</accession>
<dbReference type="PANTHER" id="PTHR31669:SF42">
    <property type="entry name" value="PROTEIN FAR1-RELATED SEQUENCE 4"/>
    <property type="match status" value="1"/>
</dbReference>
<dbReference type="Proteomes" id="UP000321393">
    <property type="component" value="Unassembled WGS sequence"/>
</dbReference>
<dbReference type="PANTHER" id="PTHR31669">
    <property type="entry name" value="PROTEIN FAR1-RELATED SEQUENCE 10-RELATED"/>
    <property type="match status" value="1"/>
</dbReference>
<reference evidence="9 10" key="1">
    <citation type="submission" date="2019-08" db="EMBL/GenBank/DDBJ databases">
        <title>Draft genome sequences of two oriental melons (Cucumis melo L. var makuwa).</title>
        <authorList>
            <person name="Kwon S.-Y."/>
        </authorList>
    </citation>
    <scope>NUCLEOTIDE SEQUENCE [LARGE SCALE GENOMIC DNA]</scope>
    <source>
        <strain evidence="10">cv. SW 3</strain>
        <tissue evidence="9">Leaf</tissue>
    </source>
</reference>
<gene>
    <name evidence="9" type="ORF">E6C27_scaffold120G00160</name>
</gene>
<dbReference type="Pfam" id="PF03473">
    <property type="entry name" value="MOSC"/>
    <property type="match status" value="1"/>
</dbReference>
<dbReference type="GO" id="GO:0030170">
    <property type="term" value="F:pyridoxal phosphate binding"/>
    <property type="evidence" value="ECO:0007669"/>
    <property type="project" value="InterPro"/>
</dbReference>
<dbReference type="EMBL" id="SSTE01010327">
    <property type="protein sequence ID" value="KAA0052421.1"/>
    <property type="molecule type" value="Genomic_DNA"/>
</dbReference>
<dbReference type="InterPro" id="IPR011037">
    <property type="entry name" value="Pyrv_Knase-like_insert_dom_sf"/>
</dbReference>
<dbReference type="GO" id="GO:0008270">
    <property type="term" value="F:zinc ion binding"/>
    <property type="evidence" value="ECO:0007669"/>
    <property type="project" value="UniProtKB-KW"/>
</dbReference>
<name>A0A5A7UFX0_CUCMM</name>
<dbReference type="InterPro" id="IPR005302">
    <property type="entry name" value="MoCF_Sase_C"/>
</dbReference>
<dbReference type="InterPro" id="IPR031052">
    <property type="entry name" value="FHY3/FAR1"/>
</dbReference>
<keyword evidence="4" id="KW-0862">Zinc</keyword>
<dbReference type="SUPFAM" id="SSF141673">
    <property type="entry name" value="MOSC N-terminal domain-like"/>
    <property type="match status" value="1"/>
</dbReference>
<dbReference type="GO" id="GO:0006355">
    <property type="term" value="P:regulation of DNA-templated transcription"/>
    <property type="evidence" value="ECO:0007669"/>
    <property type="project" value="InterPro"/>
</dbReference>
<dbReference type="AlphaFoldDB" id="A0A5A7UFX0"/>
<evidence type="ECO:0000313" key="9">
    <source>
        <dbReference type="EMBL" id="KAA0052421.1"/>
    </source>
</evidence>
<dbReference type="Pfam" id="PF04434">
    <property type="entry name" value="SWIM"/>
    <property type="match status" value="1"/>
</dbReference>
<sequence length="1014" mass="116061">MDSSSIITNSFQEPCLGMEFDSHEHAYSFYRDYAKTMGFGTSKLSSRRSRASKEFIDAKFSCMRYGNKQQSDDAINPRPSPKIGCKASMHVKRKHNGKWYVYSFVKDHNHDLLPSQVHLFRSHRNIDPLKNDVRIRRRKNLAAISKLFSAYQNVDCLESFVRNQHDKGRTLVLESGDAHILLELFMHMQQENPKFFYAVDMNEEHQLRNVFWVDGKGMEDYAHFGDVVSFDTTYFTNKYKLPLVLFIGVNHHIQHTLLGCALIADDTVYTYLWLMQTWYIAMGERAPKVILTDQNTSIKAVIGAVLPGTRHYFSLWYILEKIPKELEFLSMWHENFMEKFKKYVFKSWTKEEFEKRWQKLLDRFNLREVEWMQHLYDDRAYWVPAFARDVSFAGLCTSSRMESLNSSFDKYVQIETSLKEFIVRYRDILEERYEEEAKANFDAWHESPELKSPSPFEKQMSLVYTYEIFKKFQMEVLGAAACHLKKETEDETLATYNVKDFEDGQNYVVECSHSNSDIYCSCRSFEYKGFLCRHAIIVLQMSGVFSIPSKYILQRWTNTAMSRNPINEKLDEVQCKVRRFNDLCRRAIILGEEGSLSQESYDIALSAINEALKQCATVSRSSSAESDVRSDTSAMLVFGIEDNQCNNNLAVDNAPDLKVINAKKIPNLAGSSNEPAVNESNKNRKVSQPFATNAGSRDDFNQMELSDMRPIQLNGISPTQLHNMRRARGKKLKAKGVVESALNHHSSSFTSFLCYNSLVATLYMAAVSAIFIYPIKSCRGISVPQAPLTPTVIKAPGMDVLRVPLTQPQYNADGVSVWEWSGSALDEGDAPSKWFSDYLGKPSRLVRFNPASQTREVDPNYGPGHQIMFSDEFPYMLISQGSLDALNKVLKEPVSINRFRPNILVDGCEPFSEDLWTEIEIDKFIFQGVRLCARCKLPSINQETGIAGPEPNETLKKMRSDTVLRPNHKQKGKIFFGQNLVWKNIAAEGKGKIIKVGDKVKILGKVASVAEAVV</sequence>
<feature type="compositionally biased region" description="Polar residues" evidence="6">
    <location>
        <begin position="671"/>
        <end position="680"/>
    </location>
</feature>
<proteinExistence type="inferred from homology"/>
<dbReference type="PROSITE" id="PS51340">
    <property type="entry name" value="MOSC"/>
    <property type="match status" value="1"/>
</dbReference>
<evidence type="ECO:0000256" key="3">
    <source>
        <dbReference type="ARBA" id="ARBA00022771"/>
    </source>
</evidence>
<dbReference type="PROSITE" id="PS50966">
    <property type="entry name" value="ZF_SWIM"/>
    <property type="match status" value="1"/>
</dbReference>
<dbReference type="InterPro" id="IPR007527">
    <property type="entry name" value="Znf_SWIM"/>
</dbReference>
<feature type="domain" description="MOSC" evidence="8">
    <location>
        <begin position="840"/>
        <end position="1003"/>
    </location>
</feature>
<protein>
    <submittedName>
        <fullName evidence="9">Protein FAR1-RELATED SEQUENCE 4 isoform X1</fullName>
    </submittedName>
</protein>
<dbReference type="Pfam" id="PF03101">
    <property type="entry name" value="FAR1"/>
    <property type="match status" value="1"/>
</dbReference>
<dbReference type="InterPro" id="IPR005303">
    <property type="entry name" value="MOCOS_middle"/>
</dbReference>
<dbReference type="InterPro" id="IPR006564">
    <property type="entry name" value="Znf_PMZ"/>
</dbReference>
<dbReference type="OrthoDB" id="742364at2759"/>
<comment type="similarity">
    <text evidence="1">Belongs to the FHY3/FAR1 family.</text>
</comment>
<feature type="region of interest" description="Disordered" evidence="6">
    <location>
        <begin position="671"/>
        <end position="693"/>
    </location>
</feature>
<dbReference type="InterPro" id="IPR018289">
    <property type="entry name" value="MULE_transposase_dom"/>
</dbReference>
<dbReference type="GO" id="GO:0030151">
    <property type="term" value="F:molybdenum ion binding"/>
    <property type="evidence" value="ECO:0007669"/>
    <property type="project" value="InterPro"/>
</dbReference>
<organism evidence="9 10">
    <name type="scientific">Cucumis melo var. makuwa</name>
    <name type="common">Oriental melon</name>
    <dbReference type="NCBI Taxonomy" id="1194695"/>
    <lineage>
        <taxon>Eukaryota</taxon>
        <taxon>Viridiplantae</taxon>
        <taxon>Streptophyta</taxon>
        <taxon>Embryophyta</taxon>
        <taxon>Tracheophyta</taxon>
        <taxon>Spermatophyta</taxon>
        <taxon>Magnoliopsida</taxon>
        <taxon>eudicotyledons</taxon>
        <taxon>Gunneridae</taxon>
        <taxon>Pentapetalae</taxon>
        <taxon>rosids</taxon>
        <taxon>fabids</taxon>
        <taxon>Cucurbitales</taxon>
        <taxon>Cucurbitaceae</taxon>
        <taxon>Benincaseae</taxon>
        <taxon>Cucumis</taxon>
    </lineage>
</organism>
<evidence type="ECO:0000256" key="6">
    <source>
        <dbReference type="SAM" id="MobiDB-lite"/>
    </source>
</evidence>
<dbReference type="SUPFAM" id="SSF50800">
    <property type="entry name" value="PK beta-barrel domain-like"/>
    <property type="match status" value="1"/>
</dbReference>
<feature type="domain" description="SWIM-type" evidence="7">
    <location>
        <begin position="507"/>
        <end position="543"/>
    </location>
</feature>
<evidence type="ECO:0000313" key="10">
    <source>
        <dbReference type="Proteomes" id="UP000321393"/>
    </source>
</evidence>
<evidence type="ECO:0000259" key="8">
    <source>
        <dbReference type="PROSITE" id="PS51340"/>
    </source>
</evidence>
<dbReference type="Pfam" id="PF10551">
    <property type="entry name" value="MULE"/>
    <property type="match status" value="1"/>
</dbReference>
<dbReference type="STRING" id="1194695.A0A5A7UFX0"/>
<dbReference type="InterPro" id="IPR004330">
    <property type="entry name" value="FAR1_DNA_bnd_dom"/>
</dbReference>
<evidence type="ECO:0000259" key="7">
    <source>
        <dbReference type="PROSITE" id="PS50966"/>
    </source>
</evidence>